<dbReference type="AlphaFoldDB" id="A0A8J2X2D4"/>
<dbReference type="EMBL" id="CAKKNE010000003">
    <property type="protein sequence ID" value="CAH0371516.1"/>
    <property type="molecule type" value="Genomic_DNA"/>
</dbReference>
<gene>
    <name evidence="2" type="ORF">PECAL_3P14650</name>
</gene>
<keyword evidence="3" id="KW-1185">Reference proteome</keyword>
<dbReference type="Proteomes" id="UP000789595">
    <property type="component" value="Unassembled WGS sequence"/>
</dbReference>
<name>A0A8J2X2D4_9STRA</name>
<evidence type="ECO:0000256" key="1">
    <source>
        <dbReference type="SAM" id="MobiDB-lite"/>
    </source>
</evidence>
<accession>A0A8J2X2D4</accession>
<comment type="caution">
    <text evidence="2">The sequence shown here is derived from an EMBL/GenBank/DDBJ whole genome shotgun (WGS) entry which is preliminary data.</text>
</comment>
<reference evidence="2" key="1">
    <citation type="submission" date="2021-11" db="EMBL/GenBank/DDBJ databases">
        <authorList>
            <consortium name="Genoscope - CEA"/>
            <person name="William W."/>
        </authorList>
    </citation>
    <scope>NUCLEOTIDE SEQUENCE</scope>
</reference>
<proteinExistence type="predicted"/>
<evidence type="ECO:0000313" key="3">
    <source>
        <dbReference type="Proteomes" id="UP000789595"/>
    </source>
</evidence>
<feature type="compositionally biased region" description="Polar residues" evidence="1">
    <location>
        <begin position="657"/>
        <end position="667"/>
    </location>
</feature>
<protein>
    <submittedName>
        <fullName evidence="2">Uncharacterized protein</fullName>
    </submittedName>
</protein>
<sequence length="692" mass="75625">MPPKKRGLLPLQFALKEGGFKEVRQATMAEIHKAKDEAVPAGWNDTDVVKVEWTGSLDWKKPRRGGPKNRGIMRVIVEEEAHYLRDTANTVKGNNKKHVLPVTKMHFLPKGEKRKESEKAKAKRLGTKGSGGWLQGTDCGPKLREVFENSEATKDDLLAAADQYVRPRPHSKYNVKDDCHLVQCGVGGRYLGVGIYYGCVGSTDAVARADAKIQALGNCLSWRDTDNIEKDPIYKRMKRVCPAIQAAARLSLLKKPYKGKKGAGRLDKFTVTVLTAQEKAIQAKYVKECGELGRKPLVDGAEVPSRSFNDVDGGEGRKNHAEVRLGVERAIEGVRQADAETTAVLYSAGIRNHEAKAPGELVAQDVFCDFTKASADLQKEVNDAWRRALREKAEDEKALDCFDRIATEEGLAARFLSEAGARPKSGEAFSEEQIRVIGEHYGFYSFLVGGSAALRTLVLCARYTGDAARNEPHIWTALAGDFYGLAINYQQYCVIEASMRYGMRLRREGKSARRHSDSVPVSAEDSAVGVNADTIRTAGVLSAVRARAIIGDLLILEGKRRASYIAHLRQVLDDAEADDDAAAPMESSERRVSVDESSSSDDSSSSEEEDEAPAAAMDVEAPAPVPAPAPPRPERSVSPPPAKKRRGAEPSPPRATGSPQQPMSPLRTNPAAVTAWGRLKRRSNEGNGVRYD</sequence>
<evidence type="ECO:0000313" key="2">
    <source>
        <dbReference type="EMBL" id="CAH0371516.1"/>
    </source>
</evidence>
<feature type="compositionally biased region" description="Low complexity" evidence="1">
    <location>
        <begin position="613"/>
        <end position="622"/>
    </location>
</feature>
<organism evidence="2 3">
    <name type="scientific">Pelagomonas calceolata</name>
    <dbReference type="NCBI Taxonomy" id="35677"/>
    <lineage>
        <taxon>Eukaryota</taxon>
        <taxon>Sar</taxon>
        <taxon>Stramenopiles</taxon>
        <taxon>Ochrophyta</taxon>
        <taxon>Pelagophyceae</taxon>
        <taxon>Pelagomonadales</taxon>
        <taxon>Pelagomonadaceae</taxon>
        <taxon>Pelagomonas</taxon>
    </lineage>
</organism>
<feature type="region of interest" description="Disordered" evidence="1">
    <location>
        <begin position="576"/>
        <end position="692"/>
    </location>
</feature>